<dbReference type="AlphaFoldDB" id="A0A495V7L1"/>
<keyword evidence="6 7" id="KW-0464">Manganese</keyword>
<protein>
    <recommendedName>
        <fullName evidence="7">2-succinyl-5-enolpyruvyl-6-hydroxy-3-cyclohexene-1-carboxylate synthase</fullName>
        <shortName evidence="7">SEPHCHC synthase</shortName>
        <ecNumber evidence="7">2.2.1.9</ecNumber>
    </recommendedName>
    <alternativeName>
        <fullName evidence="7">Menaquinone biosynthesis protein MenD</fullName>
    </alternativeName>
</protein>
<dbReference type="InterPro" id="IPR004433">
    <property type="entry name" value="MenaQ_synth_MenD"/>
</dbReference>
<dbReference type="InterPro" id="IPR029061">
    <property type="entry name" value="THDP-binding"/>
</dbReference>
<keyword evidence="4 7" id="KW-0460">Magnesium</keyword>
<dbReference type="GO" id="GO:0030145">
    <property type="term" value="F:manganese ion binding"/>
    <property type="evidence" value="ECO:0007669"/>
    <property type="project" value="UniProtKB-UniRule"/>
</dbReference>
<dbReference type="PANTHER" id="PTHR42916:SF1">
    <property type="entry name" value="PROTEIN PHYLLO, CHLOROPLASTIC"/>
    <property type="match status" value="1"/>
</dbReference>
<comment type="similarity">
    <text evidence="7">Belongs to the TPP enzyme family. MenD subfamily.</text>
</comment>
<dbReference type="GO" id="GO:0070204">
    <property type="term" value="F:2-succinyl-5-enolpyruvyl-6-hydroxy-3-cyclohexene-1-carboxylic-acid synthase activity"/>
    <property type="evidence" value="ECO:0007669"/>
    <property type="project" value="UniProtKB-UniRule"/>
</dbReference>
<dbReference type="RefSeq" id="WP_120797033.1">
    <property type="nucleotide sequence ID" value="NZ_RBXL01000001.1"/>
</dbReference>
<keyword evidence="5 7" id="KW-0786">Thiamine pyrophosphate</keyword>
<feature type="region of interest" description="Disordered" evidence="8">
    <location>
        <begin position="189"/>
        <end position="218"/>
    </location>
</feature>
<dbReference type="OrthoDB" id="9791859at2"/>
<evidence type="ECO:0000256" key="5">
    <source>
        <dbReference type="ARBA" id="ARBA00023052"/>
    </source>
</evidence>
<evidence type="ECO:0000259" key="10">
    <source>
        <dbReference type="Pfam" id="PF16582"/>
    </source>
</evidence>
<reference evidence="11 12" key="1">
    <citation type="submission" date="2018-10" db="EMBL/GenBank/DDBJ databases">
        <title>Genomic Encyclopedia of Archaeal and Bacterial Type Strains, Phase II (KMG-II): from individual species to whole genera.</title>
        <authorList>
            <person name="Goeker M."/>
        </authorList>
    </citation>
    <scope>NUCLEOTIDE SEQUENCE [LARGE SCALE GENOMIC DNA]</scope>
    <source>
        <strain evidence="11 12">DSM 235</strain>
    </source>
</reference>
<gene>
    <name evidence="7" type="primary">menD</name>
    <name evidence="11" type="ORF">BDD21_2005</name>
</gene>
<evidence type="ECO:0000259" key="9">
    <source>
        <dbReference type="Pfam" id="PF02776"/>
    </source>
</evidence>
<dbReference type="GO" id="GO:0009234">
    <property type="term" value="P:menaquinone biosynthetic process"/>
    <property type="evidence" value="ECO:0007669"/>
    <property type="project" value="UniProtKB-UniRule"/>
</dbReference>
<dbReference type="Gene3D" id="3.40.50.1220">
    <property type="entry name" value="TPP-binding domain"/>
    <property type="match status" value="1"/>
</dbReference>
<dbReference type="HAMAP" id="MF_01659">
    <property type="entry name" value="MenD"/>
    <property type="match status" value="1"/>
</dbReference>
<comment type="cofactor">
    <cofactor evidence="7">
        <name>thiamine diphosphate</name>
        <dbReference type="ChEBI" id="CHEBI:58937"/>
    </cofactor>
    <text evidence="7">Binds 1 thiamine pyrophosphate per subunit.</text>
</comment>
<dbReference type="UniPathway" id="UPA01057">
    <property type="reaction ID" value="UER00164"/>
</dbReference>
<dbReference type="SUPFAM" id="SSF52467">
    <property type="entry name" value="DHS-like NAD/FAD-binding domain"/>
    <property type="match status" value="1"/>
</dbReference>
<dbReference type="CDD" id="cd07037">
    <property type="entry name" value="TPP_PYR_MenD"/>
    <property type="match status" value="1"/>
</dbReference>
<proteinExistence type="inferred from homology"/>
<dbReference type="PANTHER" id="PTHR42916">
    <property type="entry name" value="2-SUCCINYL-5-ENOLPYRUVYL-6-HYDROXY-3-CYCLOHEXENE-1-CARBOXYLATE SYNTHASE"/>
    <property type="match status" value="1"/>
</dbReference>
<dbReference type="GO" id="GO:0030976">
    <property type="term" value="F:thiamine pyrophosphate binding"/>
    <property type="evidence" value="ECO:0007669"/>
    <property type="project" value="UniProtKB-UniRule"/>
</dbReference>
<dbReference type="SUPFAM" id="SSF52518">
    <property type="entry name" value="Thiamin diphosphate-binding fold (THDP-binding)"/>
    <property type="match status" value="2"/>
</dbReference>
<evidence type="ECO:0000256" key="1">
    <source>
        <dbReference type="ARBA" id="ARBA00022428"/>
    </source>
</evidence>
<organism evidence="11 12">
    <name type="scientific">Thiocapsa rosea</name>
    <dbReference type="NCBI Taxonomy" id="69360"/>
    <lineage>
        <taxon>Bacteria</taxon>
        <taxon>Pseudomonadati</taxon>
        <taxon>Pseudomonadota</taxon>
        <taxon>Gammaproteobacteria</taxon>
        <taxon>Chromatiales</taxon>
        <taxon>Chromatiaceae</taxon>
        <taxon>Thiocapsa</taxon>
    </lineage>
</organism>
<dbReference type="GO" id="GO:0000287">
    <property type="term" value="F:magnesium ion binding"/>
    <property type="evidence" value="ECO:0007669"/>
    <property type="project" value="UniProtKB-UniRule"/>
</dbReference>
<evidence type="ECO:0000313" key="12">
    <source>
        <dbReference type="Proteomes" id="UP000274556"/>
    </source>
</evidence>
<dbReference type="UniPathway" id="UPA00079"/>
<evidence type="ECO:0000256" key="3">
    <source>
        <dbReference type="ARBA" id="ARBA00022723"/>
    </source>
</evidence>
<comment type="caution">
    <text evidence="11">The sequence shown here is derived from an EMBL/GenBank/DDBJ whole genome shotgun (WGS) entry which is preliminary data.</text>
</comment>
<dbReference type="EMBL" id="RBXL01000001">
    <property type="protein sequence ID" value="RKT44613.1"/>
    <property type="molecule type" value="Genomic_DNA"/>
</dbReference>
<evidence type="ECO:0000313" key="11">
    <source>
        <dbReference type="EMBL" id="RKT44613.1"/>
    </source>
</evidence>
<feature type="domain" description="Menaquinone biosynthesis protein MenD middle" evidence="10">
    <location>
        <begin position="231"/>
        <end position="414"/>
    </location>
</feature>
<dbReference type="Pfam" id="PF16582">
    <property type="entry name" value="TPP_enzyme_M_2"/>
    <property type="match status" value="1"/>
</dbReference>
<dbReference type="InterPro" id="IPR012001">
    <property type="entry name" value="Thiamin_PyroP_enz_TPP-bd_dom"/>
</dbReference>
<evidence type="ECO:0000256" key="4">
    <source>
        <dbReference type="ARBA" id="ARBA00022842"/>
    </source>
</evidence>
<evidence type="ECO:0000256" key="8">
    <source>
        <dbReference type="SAM" id="MobiDB-lite"/>
    </source>
</evidence>
<keyword evidence="2 7" id="KW-0808">Transferase</keyword>
<dbReference type="Pfam" id="PF02776">
    <property type="entry name" value="TPP_enzyme_N"/>
    <property type="match status" value="1"/>
</dbReference>
<sequence>MSDTETPDQGCRNLRWALALFDGLVRGGVRRVVLSPGSRSTPLVLAAQRQPSIELTPILDERSAAFFALGLAQASARPVALVCTSGSALAHWFPAVIESSESGVPLILLSADRPPELRGWGANQTIDQTRLFGGFTREYHDPGPAEEGTAALKAIRALGLRAALVSRGPRPGPVHLNLPFREPLVPGPSCTAEPLGSFESAATGPHDGPEARSSASDQVRCFDTPQWPQGLTTLRGGRGIICCGPMTPSDAAAEAIFACAERLDAPVLADPLSGLRFRPAPTARITRYDSLLRNPEAAAALRPDWVIRFGGTPVSKTLSGWLEDIPSILVDASERWSDPTHDVIVRIAADPTAFCRLLQTRIDRDAHGLWIRRWTDAEQTLDRLAHAFLEHSPWCEGHLIAGLLEGLPAGDGLFCANSLPIRQLDTWSGQSETPLRVFGHRGASGIDGQSSTLAGLNAGRTEPTRGVTGLLGDLSFIHDLSGLLLMERLDRPCIVLNNGGGRIFDFLPQRGLAGFEPLWRTPQRVQPDALARAFGLAHRSVDDAAGFAQAWAEAIDAGMRGEPAGLIEVRLDADLSLRTHRAFWNGVREQSIIESE</sequence>
<dbReference type="EC" id="2.2.1.9" evidence="7"/>
<dbReference type="NCBIfam" id="TIGR00173">
    <property type="entry name" value="menD"/>
    <property type="match status" value="1"/>
</dbReference>
<dbReference type="Proteomes" id="UP000274556">
    <property type="component" value="Unassembled WGS sequence"/>
</dbReference>
<keyword evidence="3 7" id="KW-0479">Metal-binding</keyword>
<dbReference type="CDD" id="cd02009">
    <property type="entry name" value="TPP_SHCHC_synthase"/>
    <property type="match status" value="1"/>
</dbReference>
<accession>A0A495V7L1</accession>
<dbReference type="Gene3D" id="3.40.50.970">
    <property type="match status" value="2"/>
</dbReference>
<evidence type="ECO:0000256" key="6">
    <source>
        <dbReference type="ARBA" id="ARBA00023211"/>
    </source>
</evidence>
<comment type="pathway">
    <text evidence="7">Quinol/quinone metabolism; 1,4-dihydroxy-2-naphthoate biosynthesis; 1,4-dihydroxy-2-naphthoate from chorismate: step 2/7.</text>
</comment>
<keyword evidence="1 7" id="KW-0474">Menaquinone biosynthesis</keyword>
<dbReference type="InterPro" id="IPR029035">
    <property type="entry name" value="DHS-like_NAD/FAD-binding_dom"/>
</dbReference>
<name>A0A495V7L1_9GAMM</name>
<feature type="domain" description="Thiamine pyrophosphate enzyme N-terminal TPP-binding" evidence="9">
    <location>
        <begin position="19"/>
        <end position="130"/>
    </location>
</feature>
<dbReference type="PIRSF" id="PIRSF004983">
    <property type="entry name" value="MenD"/>
    <property type="match status" value="1"/>
</dbReference>
<keyword evidence="12" id="KW-1185">Reference proteome</keyword>
<comment type="pathway">
    <text evidence="7">Quinol/quinone metabolism; menaquinone biosynthesis.</text>
</comment>
<dbReference type="InterPro" id="IPR032264">
    <property type="entry name" value="MenD_middle"/>
</dbReference>
<evidence type="ECO:0000256" key="2">
    <source>
        <dbReference type="ARBA" id="ARBA00022679"/>
    </source>
</evidence>
<comment type="function">
    <text evidence="7">Catalyzes the thiamine diphosphate-dependent decarboxylation of 2-oxoglutarate and the subsequent addition of the resulting succinic semialdehyde-thiamine pyrophosphate anion to isochorismate to yield 2-succinyl-5-enolpyruvyl-6-hydroxy-3-cyclohexene-1-carboxylate (SEPHCHC).</text>
</comment>
<comment type="cofactor">
    <cofactor evidence="7">
        <name>Mg(2+)</name>
        <dbReference type="ChEBI" id="CHEBI:18420"/>
    </cofactor>
    <cofactor evidence="7">
        <name>Mn(2+)</name>
        <dbReference type="ChEBI" id="CHEBI:29035"/>
    </cofactor>
</comment>
<comment type="subunit">
    <text evidence="7">Homodimer.</text>
</comment>
<comment type="catalytic activity">
    <reaction evidence="7">
        <text>isochorismate + 2-oxoglutarate + H(+) = 5-enolpyruvoyl-6-hydroxy-2-succinyl-cyclohex-3-ene-1-carboxylate + CO2</text>
        <dbReference type="Rhea" id="RHEA:25593"/>
        <dbReference type="ChEBI" id="CHEBI:15378"/>
        <dbReference type="ChEBI" id="CHEBI:16526"/>
        <dbReference type="ChEBI" id="CHEBI:16810"/>
        <dbReference type="ChEBI" id="CHEBI:29780"/>
        <dbReference type="ChEBI" id="CHEBI:58818"/>
        <dbReference type="EC" id="2.2.1.9"/>
    </reaction>
</comment>
<evidence type="ECO:0000256" key="7">
    <source>
        <dbReference type="HAMAP-Rule" id="MF_01659"/>
    </source>
</evidence>